<evidence type="ECO:0000313" key="4">
    <source>
        <dbReference type="EMBL" id="AQU69614.1"/>
    </source>
</evidence>
<dbReference type="InterPro" id="IPR000182">
    <property type="entry name" value="GNAT_dom"/>
</dbReference>
<dbReference type="AlphaFoldDB" id="A0A1U9QZF5"/>
<dbReference type="OrthoDB" id="4322031at2"/>
<dbReference type="RefSeq" id="WP_078078267.1">
    <property type="nucleotide sequence ID" value="NZ_CP018047.1"/>
</dbReference>
<proteinExistence type="predicted"/>
<evidence type="ECO:0000313" key="5">
    <source>
        <dbReference type="Proteomes" id="UP000189677"/>
    </source>
</evidence>
<dbReference type="Pfam" id="PF00583">
    <property type="entry name" value="Acetyltransf_1"/>
    <property type="match status" value="1"/>
</dbReference>
<keyword evidence="2" id="KW-0012">Acyltransferase</keyword>
<organism evidence="4 5">
    <name type="scientific">Streptomyces niveus</name>
    <name type="common">Streptomyces spheroides</name>
    <dbReference type="NCBI Taxonomy" id="193462"/>
    <lineage>
        <taxon>Bacteria</taxon>
        <taxon>Bacillati</taxon>
        <taxon>Actinomycetota</taxon>
        <taxon>Actinomycetes</taxon>
        <taxon>Kitasatosporales</taxon>
        <taxon>Streptomycetaceae</taxon>
        <taxon>Streptomyces</taxon>
    </lineage>
</organism>
<accession>A0A1U9QZF5</accession>
<name>A0A1U9QZF5_STRNV</name>
<evidence type="ECO:0000256" key="1">
    <source>
        <dbReference type="ARBA" id="ARBA00022679"/>
    </source>
</evidence>
<evidence type="ECO:0000256" key="2">
    <source>
        <dbReference type="ARBA" id="ARBA00023315"/>
    </source>
</evidence>
<gene>
    <name evidence="4" type="ORF">BBN63_28905</name>
</gene>
<dbReference type="CDD" id="cd04301">
    <property type="entry name" value="NAT_SF"/>
    <property type="match status" value="1"/>
</dbReference>
<sequence length="167" mass="17757">MGMSVTISAASAQDAEHILKLQYLCYQSEAELYGDYTIEPLTQTLDDLKDEIARGHALVARLGGEVVASVRGVIDTEGTARIGKLIVHPRMRHHGLGGRLLDAIEGSFAGDVAAKRFQLFTGNRSEGNLRLYRSKGYAPVASEVAGPGITLVTLEKEAATGAFVASA</sequence>
<evidence type="ECO:0000259" key="3">
    <source>
        <dbReference type="PROSITE" id="PS51186"/>
    </source>
</evidence>
<dbReference type="InterPro" id="IPR016181">
    <property type="entry name" value="Acyl_CoA_acyltransferase"/>
</dbReference>
<dbReference type="Proteomes" id="UP000189677">
    <property type="component" value="Chromosome"/>
</dbReference>
<dbReference type="EMBL" id="CP018047">
    <property type="protein sequence ID" value="AQU69614.1"/>
    <property type="molecule type" value="Genomic_DNA"/>
</dbReference>
<dbReference type="PANTHER" id="PTHR43877">
    <property type="entry name" value="AMINOALKYLPHOSPHONATE N-ACETYLTRANSFERASE-RELATED-RELATED"/>
    <property type="match status" value="1"/>
</dbReference>
<dbReference type="SUPFAM" id="SSF55729">
    <property type="entry name" value="Acyl-CoA N-acyltransferases (Nat)"/>
    <property type="match status" value="1"/>
</dbReference>
<dbReference type="KEGG" id="snw:BBN63_28905"/>
<keyword evidence="5" id="KW-1185">Reference proteome</keyword>
<dbReference type="InterPro" id="IPR050832">
    <property type="entry name" value="Bact_Acetyltransf"/>
</dbReference>
<feature type="domain" description="N-acetyltransferase" evidence="3">
    <location>
        <begin position="5"/>
        <end position="159"/>
    </location>
</feature>
<reference evidence="4 5" key="1">
    <citation type="submission" date="2016-11" db="EMBL/GenBank/DDBJ databases">
        <title>Complete genome sequence of Streptomyces niveus SCSIO 3406.</title>
        <authorList>
            <person name="Zhu Q."/>
            <person name="Cheng W."/>
            <person name="Song Y."/>
            <person name="Li Q."/>
            <person name="Ju J."/>
        </authorList>
    </citation>
    <scope>NUCLEOTIDE SEQUENCE [LARGE SCALE GENOMIC DNA]</scope>
    <source>
        <strain evidence="4 5">SCSIO 3406</strain>
    </source>
</reference>
<dbReference type="Gene3D" id="3.40.630.30">
    <property type="match status" value="1"/>
</dbReference>
<dbReference type="PROSITE" id="PS51186">
    <property type="entry name" value="GNAT"/>
    <property type="match status" value="1"/>
</dbReference>
<keyword evidence="1 4" id="KW-0808">Transferase</keyword>
<protein>
    <submittedName>
        <fullName evidence="4">GNAT family N-acetyltransferase</fullName>
    </submittedName>
</protein>
<dbReference type="GO" id="GO:0016747">
    <property type="term" value="F:acyltransferase activity, transferring groups other than amino-acyl groups"/>
    <property type="evidence" value="ECO:0007669"/>
    <property type="project" value="InterPro"/>
</dbReference>